<gene>
    <name evidence="1" type="ORF">OCBIM_22029106mg</name>
</gene>
<proteinExistence type="predicted"/>
<dbReference type="EMBL" id="KQ420650">
    <property type="protein sequence ID" value="KOF79707.1"/>
    <property type="molecule type" value="Genomic_DNA"/>
</dbReference>
<sequence>MSCPLVADASLITSKSNGEHHSHVLRGILWGLKKSFLETRVFRSSSLNNLYSGTS</sequence>
<accession>A0A0L8GS47</accession>
<evidence type="ECO:0000313" key="1">
    <source>
        <dbReference type="EMBL" id="KOF79707.1"/>
    </source>
</evidence>
<protein>
    <submittedName>
        <fullName evidence="1">Uncharacterized protein</fullName>
    </submittedName>
</protein>
<organism evidence="1">
    <name type="scientific">Octopus bimaculoides</name>
    <name type="common">California two-spotted octopus</name>
    <dbReference type="NCBI Taxonomy" id="37653"/>
    <lineage>
        <taxon>Eukaryota</taxon>
        <taxon>Metazoa</taxon>
        <taxon>Spiralia</taxon>
        <taxon>Lophotrochozoa</taxon>
        <taxon>Mollusca</taxon>
        <taxon>Cephalopoda</taxon>
        <taxon>Coleoidea</taxon>
        <taxon>Octopodiformes</taxon>
        <taxon>Octopoda</taxon>
        <taxon>Incirrata</taxon>
        <taxon>Octopodidae</taxon>
        <taxon>Octopus</taxon>
    </lineage>
</organism>
<dbReference type="AlphaFoldDB" id="A0A0L8GS47"/>
<name>A0A0L8GS47_OCTBM</name>
<reference evidence="1" key="1">
    <citation type="submission" date="2015-07" db="EMBL/GenBank/DDBJ databases">
        <title>MeaNS - Measles Nucleotide Surveillance Program.</title>
        <authorList>
            <person name="Tran T."/>
            <person name="Druce J."/>
        </authorList>
    </citation>
    <scope>NUCLEOTIDE SEQUENCE</scope>
    <source>
        <strain evidence="1">UCB-OBI-ISO-001</strain>
        <tissue evidence="1">Gonad</tissue>
    </source>
</reference>